<keyword evidence="2" id="KW-1185">Reference proteome</keyword>
<dbReference type="Proteomes" id="UP001283361">
    <property type="component" value="Unassembled WGS sequence"/>
</dbReference>
<comment type="caution">
    <text evidence="1">The sequence shown here is derived from an EMBL/GenBank/DDBJ whole genome shotgun (WGS) entry which is preliminary data.</text>
</comment>
<reference evidence="1" key="1">
    <citation type="journal article" date="2023" name="G3 (Bethesda)">
        <title>A reference genome for the long-term kleptoplast-retaining sea slug Elysia crispata morphotype clarki.</title>
        <authorList>
            <person name="Eastman K.E."/>
            <person name="Pendleton A.L."/>
            <person name="Shaikh M.A."/>
            <person name="Suttiyut T."/>
            <person name="Ogas R."/>
            <person name="Tomko P."/>
            <person name="Gavelis G."/>
            <person name="Widhalm J.R."/>
            <person name="Wisecaver J.H."/>
        </authorList>
    </citation>
    <scope>NUCLEOTIDE SEQUENCE</scope>
    <source>
        <strain evidence="1">ECLA1</strain>
    </source>
</reference>
<accession>A0AAE0Z3A5</accession>
<protein>
    <submittedName>
        <fullName evidence="1">Uncharacterized protein</fullName>
    </submittedName>
</protein>
<dbReference type="AlphaFoldDB" id="A0AAE0Z3A5"/>
<organism evidence="1 2">
    <name type="scientific">Elysia crispata</name>
    <name type="common">lettuce slug</name>
    <dbReference type="NCBI Taxonomy" id="231223"/>
    <lineage>
        <taxon>Eukaryota</taxon>
        <taxon>Metazoa</taxon>
        <taxon>Spiralia</taxon>
        <taxon>Lophotrochozoa</taxon>
        <taxon>Mollusca</taxon>
        <taxon>Gastropoda</taxon>
        <taxon>Heterobranchia</taxon>
        <taxon>Euthyneura</taxon>
        <taxon>Panpulmonata</taxon>
        <taxon>Sacoglossa</taxon>
        <taxon>Placobranchoidea</taxon>
        <taxon>Plakobranchidae</taxon>
        <taxon>Elysia</taxon>
    </lineage>
</organism>
<evidence type="ECO:0000313" key="2">
    <source>
        <dbReference type="Proteomes" id="UP001283361"/>
    </source>
</evidence>
<sequence>MKCFRFVINVGIDINPSIIDNIINSIVLSSNDNVSIVLSSNDNISIVLSSNDNVSIVLSMPISASISRAEVEVLPRLFRRQLDLGRLVLAR</sequence>
<name>A0AAE0Z3A5_9GAST</name>
<proteinExistence type="predicted"/>
<dbReference type="EMBL" id="JAWDGP010004759">
    <property type="protein sequence ID" value="KAK3762094.1"/>
    <property type="molecule type" value="Genomic_DNA"/>
</dbReference>
<gene>
    <name evidence="1" type="ORF">RRG08_037191</name>
</gene>
<evidence type="ECO:0000313" key="1">
    <source>
        <dbReference type="EMBL" id="KAK3762094.1"/>
    </source>
</evidence>